<evidence type="ECO:0000313" key="5">
    <source>
        <dbReference type="Proteomes" id="UP001314635"/>
    </source>
</evidence>
<evidence type="ECO:0000256" key="3">
    <source>
        <dbReference type="SAM" id="SignalP"/>
    </source>
</evidence>
<reference evidence="5" key="1">
    <citation type="journal article" date="2021" name="ISME J.">
        <title>Evolutionary origin and ecological implication of a unique nif island in free-living Bradyrhizobium lineages.</title>
        <authorList>
            <person name="Tao J."/>
        </authorList>
    </citation>
    <scope>NUCLEOTIDE SEQUENCE [LARGE SCALE GENOMIC DNA]</scope>
    <source>
        <strain evidence="5">SZCCT0094</strain>
    </source>
</reference>
<evidence type="ECO:0000256" key="2">
    <source>
        <dbReference type="ARBA" id="ARBA00022803"/>
    </source>
</evidence>
<dbReference type="PANTHER" id="PTHR44858:SF1">
    <property type="entry name" value="UDP-N-ACETYLGLUCOSAMINE--PEPTIDE N-ACETYLGLUCOSAMINYLTRANSFERASE SPINDLY-RELATED"/>
    <property type="match status" value="1"/>
</dbReference>
<dbReference type="Proteomes" id="UP001314635">
    <property type="component" value="Unassembled WGS sequence"/>
</dbReference>
<dbReference type="InterPro" id="IPR011990">
    <property type="entry name" value="TPR-like_helical_dom_sf"/>
</dbReference>
<dbReference type="EMBL" id="JAFCLK010000028">
    <property type="protein sequence ID" value="MBR1139297.1"/>
    <property type="molecule type" value="Genomic_DNA"/>
</dbReference>
<evidence type="ECO:0000313" key="4">
    <source>
        <dbReference type="EMBL" id="MBR1139297.1"/>
    </source>
</evidence>
<gene>
    <name evidence="4" type="ORF">JQ619_26400</name>
</gene>
<organism evidence="4 5">
    <name type="scientific">Bradyrhizobium denitrificans</name>
    <dbReference type="NCBI Taxonomy" id="2734912"/>
    <lineage>
        <taxon>Bacteria</taxon>
        <taxon>Pseudomonadati</taxon>
        <taxon>Pseudomonadota</taxon>
        <taxon>Alphaproteobacteria</taxon>
        <taxon>Hyphomicrobiales</taxon>
        <taxon>Nitrobacteraceae</taxon>
        <taxon>Bradyrhizobium</taxon>
    </lineage>
</organism>
<evidence type="ECO:0000256" key="1">
    <source>
        <dbReference type="ARBA" id="ARBA00022737"/>
    </source>
</evidence>
<name>A0ABS5GD75_9BRAD</name>
<dbReference type="SUPFAM" id="SSF48452">
    <property type="entry name" value="TPR-like"/>
    <property type="match status" value="1"/>
</dbReference>
<feature type="chain" id="PRO_5046621904" description="Tetratricopeptide repeat protein" evidence="3">
    <location>
        <begin position="29"/>
        <end position="365"/>
    </location>
</feature>
<feature type="signal peptide" evidence="3">
    <location>
        <begin position="1"/>
        <end position="28"/>
    </location>
</feature>
<sequence length="365" mass="39347">MSPPMTFRMRFAIPLMLIAELMSTPSRAEDTLGTAGPIRSFSFGTCKLPYPARARGECDPLEISATLPADVRSQQRVLRARQLTEIARLPQAIAELDTAITEQPSNAAALLLRARLRIPAQLTEATRDVTAALQADGDNADALATMAFILIGQDDQAGLELATKALALNPLSVDALWIRALLSNRSGRPEQAEADLDSAIALEPDERRPRMTRAEIRLQSGKTAGAKEDLDALLAAGSDLQALQMRVTILAGMGDDNGALADLNKVLGPPGQRVLPGPVRPDLVNMFVQRALILTRIGREPEAKQDLETIVTLGGHRAVLQMQVYLRGHGFPDVSLDGKRSEQLDDALRACFINNACGRGITIRG</sequence>
<dbReference type="Gene3D" id="1.25.40.10">
    <property type="entry name" value="Tetratricopeptide repeat domain"/>
    <property type="match status" value="2"/>
</dbReference>
<protein>
    <recommendedName>
        <fullName evidence="6">Tetratricopeptide repeat protein</fullName>
    </recommendedName>
</protein>
<accession>A0ABS5GD75</accession>
<keyword evidence="5" id="KW-1185">Reference proteome</keyword>
<proteinExistence type="predicted"/>
<keyword evidence="1" id="KW-0677">Repeat</keyword>
<evidence type="ECO:0008006" key="6">
    <source>
        <dbReference type="Google" id="ProtNLM"/>
    </source>
</evidence>
<dbReference type="InterPro" id="IPR050498">
    <property type="entry name" value="Ycf3"/>
</dbReference>
<keyword evidence="3" id="KW-0732">Signal</keyword>
<dbReference type="PANTHER" id="PTHR44858">
    <property type="entry name" value="TETRATRICOPEPTIDE REPEAT PROTEIN 6"/>
    <property type="match status" value="1"/>
</dbReference>
<keyword evidence="2" id="KW-0802">TPR repeat</keyword>
<comment type="caution">
    <text evidence="4">The sequence shown here is derived from an EMBL/GenBank/DDBJ whole genome shotgun (WGS) entry which is preliminary data.</text>
</comment>